<keyword evidence="5 7" id="KW-1133">Transmembrane helix</keyword>
<keyword evidence="3" id="KW-1003">Cell membrane</keyword>
<dbReference type="InterPro" id="IPR000620">
    <property type="entry name" value="EamA_dom"/>
</dbReference>
<evidence type="ECO:0000256" key="1">
    <source>
        <dbReference type="ARBA" id="ARBA00004651"/>
    </source>
</evidence>
<dbReference type="PANTHER" id="PTHR42920">
    <property type="entry name" value="OS03G0707200 PROTEIN-RELATED"/>
    <property type="match status" value="1"/>
</dbReference>
<dbReference type="InterPro" id="IPR051258">
    <property type="entry name" value="Diverse_Substrate_Transporter"/>
</dbReference>
<evidence type="ECO:0000256" key="2">
    <source>
        <dbReference type="ARBA" id="ARBA00007362"/>
    </source>
</evidence>
<feature type="transmembrane region" description="Helical" evidence="7">
    <location>
        <begin position="99"/>
        <end position="117"/>
    </location>
</feature>
<dbReference type="Proteomes" id="UP001144612">
    <property type="component" value="Unassembled WGS sequence"/>
</dbReference>
<evidence type="ECO:0000313" key="9">
    <source>
        <dbReference type="EMBL" id="MCY6957696.1"/>
    </source>
</evidence>
<feature type="transmembrane region" description="Helical" evidence="7">
    <location>
        <begin position="212"/>
        <end position="229"/>
    </location>
</feature>
<organism evidence="9 10">
    <name type="scientific">Clostridium brassicae</name>
    <dbReference type="NCBI Taxonomy" id="2999072"/>
    <lineage>
        <taxon>Bacteria</taxon>
        <taxon>Bacillati</taxon>
        <taxon>Bacillota</taxon>
        <taxon>Clostridia</taxon>
        <taxon>Eubacteriales</taxon>
        <taxon>Clostridiaceae</taxon>
        <taxon>Clostridium</taxon>
    </lineage>
</organism>
<feature type="transmembrane region" description="Helical" evidence="7">
    <location>
        <begin position="265"/>
        <end position="283"/>
    </location>
</feature>
<evidence type="ECO:0000313" key="10">
    <source>
        <dbReference type="Proteomes" id="UP001144612"/>
    </source>
</evidence>
<dbReference type="Pfam" id="PF00892">
    <property type="entry name" value="EamA"/>
    <property type="match status" value="2"/>
</dbReference>
<dbReference type="RefSeq" id="WP_268060084.1">
    <property type="nucleotide sequence ID" value="NZ_JAPQFJ010000003.1"/>
</dbReference>
<dbReference type="EMBL" id="JAPQFJ010000003">
    <property type="protein sequence ID" value="MCY6957696.1"/>
    <property type="molecule type" value="Genomic_DNA"/>
</dbReference>
<evidence type="ECO:0000256" key="6">
    <source>
        <dbReference type="ARBA" id="ARBA00023136"/>
    </source>
</evidence>
<feature type="transmembrane region" description="Helical" evidence="7">
    <location>
        <begin position="124"/>
        <end position="142"/>
    </location>
</feature>
<keyword evidence="6 7" id="KW-0472">Membrane</keyword>
<reference evidence="9" key="1">
    <citation type="submission" date="2022-12" db="EMBL/GenBank/DDBJ databases">
        <title>Clostridium sp. nov., isolated from industrial wastewater.</title>
        <authorList>
            <person name="Jiayan W."/>
        </authorList>
    </citation>
    <scope>NUCLEOTIDE SEQUENCE</scope>
    <source>
        <strain evidence="9">ZC22-4</strain>
    </source>
</reference>
<evidence type="ECO:0000256" key="7">
    <source>
        <dbReference type="SAM" id="Phobius"/>
    </source>
</evidence>
<feature type="domain" description="EamA" evidence="8">
    <location>
        <begin position="11"/>
        <end position="141"/>
    </location>
</feature>
<keyword evidence="4 7" id="KW-0812">Transmembrane</keyword>
<comment type="similarity">
    <text evidence="2">Belongs to the EamA transporter family.</text>
</comment>
<evidence type="ECO:0000256" key="3">
    <source>
        <dbReference type="ARBA" id="ARBA00022475"/>
    </source>
</evidence>
<dbReference type="InterPro" id="IPR037185">
    <property type="entry name" value="EmrE-like"/>
</dbReference>
<gene>
    <name evidence="9" type="ORF">OW729_03635</name>
</gene>
<dbReference type="SUPFAM" id="SSF103481">
    <property type="entry name" value="Multidrug resistance efflux transporter EmrE"/>
    <property type="match status" value="2"/>
</dbReference>
<proteinExistence type="inferred from homology"/>
<feature type="transmembrane region" description="Helical" evidence="7">
    <location>
        <begin position="179"/>
        <end position="200"/>
    </location>
</feature>
<name>A0ABT4D8Y2_9CLOT</name>
<comment type="caution">
    <text evidence="9">The sequence shown here is derived from an EMBL/GenBank/DDBJ whole genome shotgun (WGS) entry which is preliminary data.</text>
</comment>
<feature type="transmembrane region" description="Helical" evidence="7">
    <location>
        <begin position="236"/>
        <end position="259"/>
    </location>
</feature>
<evidence type="ECO:0000256" key="5">
    <source>
        <dbReference type="ARBA" id="ARBA00022989"/>
    </source>
</evidence>
<accession>A0ABT4D8Y2</accession>
<feature type="domain" description="EamA" evidence="8">
    <location>
        <begin position="150"/>
        <end position="281"/>
    </location>
</feature>
<sequence>MKQIDKKKSIIADISLFLVAVMWGGGFVATKGALDSISPFYITAARFIIATFLLSIIFFKKVRNIDKKHIKGGFVVGVFLFGGFATQTIGLQYTTAGKQSFLTATYVVLVPFLYWIVSKKRPDVYSTIAAFLNLIGIGMLSLESGLSIGLGDSLTLLCAVLFAAQIVAIEFYTHDLDPIILTIVQLGVCGILSAMCAIIFESVPKGFTTDGIMSILYLAIFSTMLGLIVQNVAQKYTYATHAAIILSLESLFGSLLAVIILGEAFTIKMVWGCAFILIAVITAETKWGFLKTKNQNEIVKEEN</sequence>
<comment type="subcellular location">
    <subcellularLocation>
        <location evidence="1">Cell membrane</location>
        <topology evidence="1">Multi-pass membrane protein</topology>
    </subcellularLocation>
</comment>
<dbReference type="PANTHER" id="PTHR42920:SF5">
    <property type="entry name" value="EAMA DOMAIN-CONTAINING PROTEIN"/>
    <property type="match status" value="1"/>
</dbReference>
<keyword evidence="10" id="KW-1185">Reference proteome</keyword>
<feature type="transmembrane region" description="Helical" evidence="7">
    <location>
        <begin position="72"/>
        <end position="93"/>
    </location>
</feature>
<protein>
    <submittedName>
        <fullName evidence="9">DMT family transporter</fullName>
    </submittedName>
</protein>
<feature type="transmembrane region" description="Helical" evidence="7">
    <location>
        <begin position="12"/>
        <end position="34"/>
    </location>
</feature>
<evidence type="ECO:0000256" key="4">
    <source>
        <dbReference type="ARBA" id="ARBA00022692"/>
    </source>
</evidence>
<feature type="transmembrane region" description="Helical" evidence="7">
    <location>
        <begin position="154"/>
        <end position="172"/>
    </location>
</feature>
<feature type="transmembrane region" description="Helical" evidence="7">
    <location>
        <begin position="40"/>
        <end position="60"/>
    </location>
</feature>
<evidence type="ECO:0000259" key="8">
    <source>
        <dbReference type="Pfam" id="PF00892"/>
    </source>
</evidence>